<reference evidence="10" key="1">
    <citation type="journal article" date="2019" name="Int. J. Syst. Evol. Microbiol.">
        <title>The Global Catalogue of Microorganisms (GCM) 10K type strain sequencing project: providing services to taxonomists for standard genome sequencing and annotation.</title>
        <authorList>
            <consortium name="The Broad Institute Genomics Platform"/>
            <consortium name="The Broad Institute Genome Sequencing Center for Infectious Disease"/>
            <person name="Wu L."/>
            <person name="Ma J."/>
        </authorList>
    </citation>
    <scope>NUCLEOTIDE SEQUENCE [LARGE SCALE GENOMIC DNA]</scope>
    <source>
        <strain evidence="10">JCM 17983</strain>
    </source>
</reference>
<organism evidence="9 10">
    <name type="scientific">Actinomycetospora straminea</name>
    <dbReference type="NCBI Taxonomy" id="663607"/>
    <lineage>
        <taxon>Bacteria</taxon>
        <taxon>Bacillati</taxon>
        <taxon>Actinomycetota</taxon>
        <taxon>Actinomycetes</taxon>
        <taxon>Pseudonocardiales</taxon>
        <taxon>Pseudonocardiaceae</taxon>
        <taxon>Actinomycetospora</taxon>
    </lineage>
</organism>
<evidence type="ECO:0000256" key="5">
    <source>
        <dbReference type="ARBA" id="ARBA00023136"/>
    </source>
</evidence>
<feature type="transmembrane region" description="Helical" evidence="7">
    <location>
        <begin position="204"/>
        <end position="232"/>
    </location>
</feature>
<feature type="transmembrane region" description="Helical" evidence="7">
    <location>
        <begin position="322"/>
        <end position="343"/>
    </location>
</feature>
<dbReference type="PANTHER" id="PTHR30071:SF1">
    <property type="entry name" value="CYTOCHROME B_B6 PROTEIN-RELATED"/>
    <property type="match status" value="1"/>
</dbReference>
<evidence type="ECO:0000256" key="1">
    <source>
        <dbReference type="ARBA" id="ARBA00004141"/>
    </source>
</evidence>
<evidence type="ECO:0000256" key="4">
    <source>
        <dbReference type="ARBA" id="ARBA00022989"/>
    </source>
</evidence>
<feature type="transmembrane region" description="Helical" evidence="7">
    <location>
        <begin position="146"/>
        <end position="162"/>
    </location>
</feature>
<feature type="transmembrane region" description="Helical" evidence="7">
    <location>
        <begin position="257"/>
        <end position="280"/>
    </location>
</feature>
<protein>
    <recommendedName>
        <fullName evidence="8">Cytochrome c assembly protein domain-containing protein</fullName>
    </recommendedName>
</protein>
<keyword evidence="3" id="KW-0201">Cytochrome c-type biogenesis</keyword>
<proteinExistence type="predicted"/>
<dbReference type="Pfam" id="PF01578">
    <property type="entry name" value="Cytochrom_C_asm"/>
    <property type="match status" value="1"/>
</dbReference>
<dbReference type="InterPro" id="IPR045062">
    <property type="entry name" value="Cyt_c_biogenesis_CcsA/CcmC"/>
</dbReference>
<name>A0ABP9E614_9PSEU</name>
<accession>A0ABP9E614</accession>
<feature type="transmembrane region" description="Helical" evidence="7">
    <location>
        <begin position="13"/>
        <end position="31"/>
    </location>
</feature>
<evidence type="ECO:0000256" key="6">
    <source>
        <dbReference type="SAM" id="MobiDB-lite"/>
    </source>
</evidence>
<dbReference type="EMBL" id="BAABHQ010000002">
    <property type="protein sequence ID" value="GAA4867045.1"/>
    <property type="molecule type" value="Genomic_DNA"/>
</dbReference>
<dbReference type="NCBIfam" id="TIGR03144">
    <property type="entry name" value="cytochr_II_ccsB"/>
    <property type="match status" value="1"/>
</dbReference>
<gene>
    <name evidence="9" type="ORF">GCM10023203_14490</name>
</gene>
<keyword evidence="5 7" id="KW-0472">Membrane</keyword>
<feature type="transmembrane region" description="Helical" evidence="7">
    <location>
        <begin position="292"/>
        <end position="310"/>
    </location>
</feature>
<evidence type="ECO:0000256" key="2">
    <source>
        <dbReference type="ARBA" id="ARBA00022692"/>
    </source>
</evidence>
<evidence type="ECO:0000313" key="10">
    <source>
        <dbReference type="Proteomes" id="UP001500457"/>
    </source>
</evidence>
<dbReference type="Proteomes" id="UP001500457">
    <property type="component" value="Unassembled WGS sequence"/>
</dbReference>
<keyword evidence="2 7" id="KW-0812">Transmembrane</keyword>
<comment type="caution">
    <text evidence="9">The sequence shown here is derived from an EMBL/GenBank/DDBJ whole genome shotgun (WGS) entry which is preliminary data.</text>
</comment>
<feature type="region of interest" description="Disordered" evidence="6">
    <location>
        <begin position="87"/>
        <end position="107"/>
    </location>
</feature>
<dbReference type="InterPro" id="IPR017562">
    <property type="entry name" value="Cyt_c_biogenesis_CcsA"/>
</dbReference>
<comment type="subcellular location">
    <subcellularLocation>
        <location evidence="1">Membrane</location>
        <topology evidence="1">Multi-pass membrane protein</topology>
    </subcellularLocation>
</comment>
<evidence type="ECO:0000256" key="7">
    <source>
        <dbReference type="SAM" id="Phobius"/>
    </source>
</evidence>
<dbReference type="PANTHER" id="PTHR30071">
    <property type="entry name" value="HEME EXPORTER PROTEIN C"/>
    <property type="match status" value="1"/>
</dbReference>
<evidence type="ECO:0000313" key="9">
    <source>
        <dbReference type="EMBL" id="GAA4867045.1"/>
    </source>
</evidence>
<dbReference type="InterPro" id="IPR002541">
    <property type="entry name" value="Cyt_c_assembly"/>
</dbReference>
<evidence type="ECO:0000256" key="3">
    <source>
        <dbReference type="ARBA" id="ARBA00022748"/>
    </source>
</evidence>
<feature type="transmembrane region" description="Helical" evidence="7">
    <location>
        <begin position="174"/>
        <end position="192"/>
    </location>
</feature>
<evidence type="ECO:0000259" key="8">
    <source>
        <dbReference type="Pfam" id="PF01578"/>
    </source>
</evidence>
<sequence length="353" mass="37941">MVVDAQLGQFGDLLFGSALAIYVLAMILHAVEHALLRRTGTEEESVSRVPVAAGATAASARSGEGLSSEGRSGEGLSAEGAALAADLDERDARDAEPPTRPPRSRAERFGRTGVSLTVLGFALHLAMLVVRGFAAQRVPWGNMYEFTAAISLVAVGAWLVVLRRRPELRRLGAFVLLPVIILMFLAGTVLYTQTAPVVPALRSYWLVVHVSAAVIASGILLLAGVASCLYLLRAAHESSGRFAWTSRLPSADVLDRVAYRATAIAFPIWTFAVITGAIWAEAAWGRYWGWDPKETTAFIAWIVYACYLHARSTAGWRGRRAAVINVVGFAVMVFNLFFVNLVVTGLHSYAGVG</sequence>
<keyword evidence="4 7" id="KW-1133">Transmembrane helix</keyword>
<dbReference type="RefSeq" id="WP_274230013.1">
    <property type="nucleotide sequence ID" value="NZ_BAABHQ010000002.1"/>
</dbReference>
<keyword evidence="10" id="KW-1185">Reference proteome</keyword>
<feature type="domain" description="Cytochrome c assembly protein" evidence="8">
    <location>
        <begin position="140"/>
        <end position="347"/>
    </location>
</feature>
<feature type="transmembrane region" description="Helical" evidence="7">
    <location>
        <begin position="113"/>
        <end position="134"/>
    </location>
</feature>